<keyword evidence="4" id="KW-0479">Metal-binding</keyword>
<dbReference type="GO" id="GO:0016740">
    <property type="term" value="F:transferase activity"/>
    <property type="evidence" value="ECO:0007669"/>
    <property type="project" value="UniProtKB-KW"/>
</dbReference>
<evidence type="ECO:0000256" key="3">
    <source>
        <dbReference type="ARBA" id="ARBA00022679"/>
    </source>
</evidence>
<dbReference type="Pfam" id="PF00348">
    <property type="entry name" value="polyprenyl_synt"/>
    <property type="match status" value="1"/>
</dbReference>
<dbReference type="RefSeq" id="WP_378247254.1">
    <property type="nucleotide sequence ID" value="NZ_JBHRWK010000143.1"/>
</dbReference>
<proteinExistence type="inferred from homology"/>
<dbReference type="EC" id="2.5.1.-" evidence="7"/>
<comment type="cofactor">
    <cofactor evidence="1">
        <name>Mg(2+)</name>
        <dbReference type="ChEBI" id="CHEBI:18420"/>
    </cofactor>
</comment>
<reference evidence="8" key="1">
    <citation type="journal article" date="2019" name="Int. J. Syst. Evol. Microbiol.">
        <title>The Global Catalogue of Microorganisms (GCM) 10K type strain sequencing project: providing services to taxonomists for standard genome sequencing and annotation.</title>
        <authorList>
            <consortium name="The Broad Institute Genomics Platform"/>
            <consortium name="The Broad Institute Genome Sequencing Center for Infectious Disease"/>
            <person name="Wu L."/>
            <person name="Ma J."/>
        </authorList>
    </citation>
    <scope>NUCLEOTIDE SEQUENCE [LARGE SCALE GENOMIC DNA]</scope>
    <source>
        <strain evidence="8">CGMCC 4.7676</strain>
    </source>
</reference>
<dbReference type="PANTHER" id="PTHR12001:SF85">
    <property type="entry name" value="SHORT CHAIN ISOPRENYL DIPHOSPHATE SYNTHASE"/>
    <property type="match status" value="1"/>
</dbReference>
<evidence type="ECO:0000256" key="4">
    <source>
        <dbReference type="ARBA" id="ARBA00022723"/>
    </source>
</evidence>
<dbReference type="EMBL" id="JBHRWK010000143">
    <property type="protein sequence ID" value="MFC3456151.1"/>
    <property type="molecule type" value="Genomic_DNA"/>
</dbReference>
<dbReference type="InterPro" id="IPR000092">
    <property type="entry name" value="Polyprenyl_synt"/>
</dbReference>
<keyword evidence="5" id="KW-0460">Magnesium</keyword>
<name>A0ABV7PF28_9PSEU</name>
<dbReference type="PANTHER" id="PTHR12001">
    <property type="entry name" value="GERANYLGERANYL PYROPHOSPHATE SYNTHASE"/>
    <property type="match status" value="1"/>
</dbReference>
<comment type="caution">
    <text evidence="7">The sequence shown here is derived from an EMBL/GenBank/DDBJ whole genome shotgun (WGS) entry which is preliminary data.</text>
</comment>
<keyword evidence="8" id="KW-1185">Reference proteome</keyword>
<accession>A0ABV7PF28</accession>
<dbReference type="InterPro" id="IPR008949">
    <property type="entry name" value="Isoprenoid_synthase_dom_sf"/>
</dbReference>
<dbReference type="Proteomes" id="UP001595645">
    <property type="component" value="Unassembled WGS sequence"/>
</dbReference>
<evidence type="ECO:0000256" key="5">
    <source>
        <dbReference type="ARBA" id="ARBA00022842"/>
    </source>
</evidence>
<dbReference type="CDD" id="cd00685">
    <property type="entry name" value="Trans_IPPS_HT"/>
    <property type="match status" value="1"/>
</dbReference>
<dbReference type="PROSITE" id="PS00444">
    <property type="entry name" value="POLYPRENYL_SYNTHASE_2"/>
    <property type="match status" value="1"/>
</dbReference>
<sequence>MTAPATNDAALGADLADLKAKVTQRLVSFLDEKECHARDHGLVPEVPAMIRAHITAGGKRIRPLLCLAGWQAVAGPAVPPMVVQTAAALEMYQAFALIHDDIIDNCLTRRSQPTVHRALARRYAHSNDPRHLGLSAALLIGNMALTWSDELVTTADLPGHRRTVVSGLLDAMREEMHYGQYLDLLATLGPLDDRQTPLIVARYKTAKYTVERPLHIGAALAGADTGFLDALSRFALPLGDAFQLRDDLLGLFGDPGATGKPVFDDLREGKRTLVLAVAVGEANQDQKDFLTEHVGDAGLSDDTARQVLDIITSTGAPATVERMIVERHAEAVAALDDKVLPRAAVATLRRIADDAVHRES</sequence>
<keyword evidence="3 6" id="KW-0808">Transferase</keyword>
<evidence type="ECO:0000313" key="8">
    <source>
        <dbReference type="Proteomes" id="UP001595645"/>
    </source>
</evidence>
<gene>
    <name evidence="7" type="ORF">ACFOSH_42570</name>
</gene>
<dbReference type="SFLD" id="SFLDS00005">
    <property type="entry name" value="Isoprenoid_Synthase_Type_I"/>
    <property type="match status" value="1"/>
</dbReference>
<evidence type="ECO:0000256" key="2">
    <source>
        <dbReference type="ARBA" id="ARBA00006706"/>
    </source>
</evidence>
<dbReference type="SUPFAM" id="SSF48576">
    <property type="entry name" value="Terpenoid synthases"/>
    <property type="match status" value="1"/>
</dbReference>
<protein>
    <submittedName>
        <fullName evidence="7">Polyprenyl synthetase family protein</fullName>
        <ecNumber evidence="7">2.5.1.-</ecNumber>
    </submittedName>
</protein>
<evidence type="ECO:0000256" key="6">
    <source>
        <dbReference type="RuleBase" id="RU004466"/>
    </source>
</evidence>
<dbReference type="InterPro" id="IPR033749">
    <property type="entry name" value="Polyprenyl_synt_CS"/>
</dbReference>
<evidence type="ECO:0000313" key="7">
    <source>
        <dbReference type="EMBL" id="MFC3456151.1"/>
    </source>
</evidence>
<comment type="similarity">
    <text evidence="2 6">Belongs to the FPP/GGPP synthase family.</text>
</comment>
<organism evidence="7 8">
    <name type="scientific">Amycolatopsis speibonae</name>
    <dbReference type="NCBI Taxonomy" id="1450224"/>
    <lineage>
        <taxon>Bacteria</taxon>
        <taxon>Bacillati</taxon>
        <taxon>Actinomycetota</taxon>
        <taxon>Actinomycetes</taxon>
        <taxon>Pseudonocardiales</taxon>
        <taxon>Pseudonocardiaceae</taxon>
        <taxon>Amycolatopsis</taxon>
    </lineage>
</organism>
<dbReference type="Gene3D" id="1.10.600.10">
    <property type="entry name" value="Farnesyl Diphosphate Synthase"/>
    <property type="match status" value="1"/>
</dbReference>
<evidence type="ECO:0000256" key="1">
    <source>
        <dbReference type="ARBA" id="ARBA00001946"/>
    </source>
</evidence>